<keyword evidence="3" id="KW-0378">Hydrolase</keyword>
<gene>
    <name evidence="3" type="primary">gmr_157</name>
    <name evidence="3" type="ORF">GALL_316410</name>
</gene>
<dbReference type="CDD" id="cd01949">
    <property type="entry name" value="GGDEF"/>
    <property type="match status" value="1"/>
</dbReference>
<reference evidence="3" key="1">
    <citation type="submission" date="2016-10" db="EMBL/GenBank/DDBJ databases">
        <title>Sequence of Gallionella enrichment culture.</title>
        <authorList>
            <person name="Poehlein A."/>
            <person name="Muehling M."/>
            <person name="Daniel R."/>
        </authorList>
    </citation>
    <scope>NUCLEOTIDE SEQUENCE</scope>
</reference>
<dbReference type="InterPro" id="IPR029787">
    <property type="entry name" value="Nucleotide_cyclase"/>
</dbReference>
<dbReference type="Gene3D" id="3.30.70.270">
    <property type="match status" value="1"/>
</dbReference>
<dbReference type="AlphaFoldDB" id="A0A1J5QS65"/>
<dbReference type="InterPro" id="IPR052163">
    <property type="entry name" value="DGC-Regulatory_Protein"/>
</dbReference>
<comment type="caution">
    <text evidence="3">The sequence shown here is derived from an EMBL/GenBank/DDBJ whole genome shotgun (WGS) entry which is preliminary data.</text>
</comment>
<accession>A0A1J5QS65</accession>
<evidence type="ECO:0000256" key="1">
    <source>
        <dbReference type="SAM" id="Phobius"/>
    </source>
</evidence>
<evidence type="ECO:0000313" key="3">
    <source>
        <dbReference type="EMBL" id="OIQ86489.1"/>
    </source>
</evidence>
<dbReference type="SUPFAM" id="SSF55073">
    <property type="entry name" value="Nucleotide cyclase"/>
    <property type="match status" value="1"/>
</dbReference>
<dbReference type="EMBL" id="MLJW01000476">
    <property type="protein sequence ID" value="OIQ86489.1"/>
    <property type="molecule type" value="Genomic_DNA"/>
</dbReference>
<keyword evidence="1" id="KW-1133">Transmembrane helix</keyword>
<feature type="transmembrane region" description="Helical" evidence="1">
    <location>
        <begin position="152"/>
        <end position="173"/>
    </location>
</feature>
<dbReference type="InterPro" id="IPR000160">
    <property type="entry name" value="GGDEF_dom"/>
</dbReference>
<protein>
    <submittedName>
        <fullName evidence="3">Cyclic di-GMP phosphodiesterase Gmr</fullName>
        <ecNumber evidence="3">3.1.4.52</ecNumber>
    </submittedName>
</protein>
<dbReference type="NCBIfam" id="TIGR00254">
    <property type="entry name" value="GGDEF"/>
    <property type="match status" value="1"/>
</dbReference>
<feature type="transmembrane region" description="Helical" evidence="1">
    <location>
        <begin position="251"/>
        <end position="270"/>
    </location>
</feature>
<evidence type="ECO:0000259" key="2">
    <source>
        <dbReference type="PROSITE" id="PS50887"/>
    </source>
</evidence>
<keyword evidence="1" id="KW-0472">Membrane</keyword>
<dbReference type="PANTHER" id="PTHR46663:SF2">
    <property type="entry name" value="GGDEF DOMAIN-CONTAINING PROTEIN"/>
    <property type="match status" value="1"/>
</dbReference>
<feature type="domain" description="GGDEF" evidence="2">
    <location>
        <begin position="341"/>
        <end position="474"/>
    </location>
</feature>
<name>A0A1J5QS65_9ZZZZ</name>
<dbReference type="PANTHER" id="PTHR46663">
    <property type="entry name" value="DIGUANYLATE CYCLASE DGCT-RELATED"/>
    <property type="match status" value="1"/>
</dbReference>
<keyword evidence="1" id="KW-0812">Transmembrane</keyword>
<dbReference type="EC" id="3.1.4.52" evidence="3"/>
<feature type="transmembrane region" description="Helical" evidence="1">
    <location>
        <begin position="185"/>
        <end position="202"/>
    </location>
</feature>
<proteinExistence type="predicted"/>
<feature type="transmembrane region" description="Helical" evidence="1">
    <location>
        <begin position="117"/>
        <end position="140"/>
    </location>
</feature>
<dbReference type="SMART" id="SM00267">
    <property type="entry name" value="GGDEF"/>
    <property type="match status" value="1"/>
</dbReference>
<dbReference type="Pfam" id="PF00990">
    <property type="entry name" value="GGDEF"/>
    <property type="match status" value="1"/>
</dbReference>
<feature type="transmembrane region" description="Helical" evidence="1">
    <location>
        <begin position="276"/>
        <end position="299"/>
    </location>
</feature>
<dbReference type="PROSITE" id="PS50887">
    <property type="entry name" value="GGDEF"/>
    <property type="match status" value="1"/>
</dbReference>
<sequence>MWLFALVYTAGLVLHHGVLGAVVDGWPGVASRWCAVLVCWLAARRARLMRVKIALVAAALTAQSGADTLIGVLAFRGVAIPFLSPADVGYVVFCAGLLTAVLVTGRRELAGTASSAWLDILVGSLGASSVLAVVLAPVWAPALTAPTLADRAVAVAYPLLDLFLVAATAGIAAARGSRTRTGRGWLAVGMAFYAGTDVLYALQRTDGTFVPGRLLDIGCVIAIAMIAMLADRAARTRTVESVGHHERMTRWTALAVRTAATAAAVGVLVMGTRIRVSSLAVTLAAGILVTATARTLVAYRQLARMAHLRRLESTTDPLTGLANRRALIADAHTLLTRPEATTRALLLLDLDKFKDVNDELGHHAGDQLLVDVAARMRHHLRPGDLLARPGGDEFAALLEQADRAQALTVAGKLRYALAAPITVAGSELRPGVSIGIAVFPDDGEDLSTLLRSADVAMYQAKLAGGGCRVFDASPVA</sequence>
<dbReference type="GO" id="GO:0071111">
    <property type="term" value="F:cyclic-guanylate-specific phosphodiesterase activity"/>
    <property type="evidence" value="ECO:0007669"/>
    <property type="project" value="UniProtKB-EC"/>
</dbReference>
<feature type="transmembrane region" description="Helical" evidence="1">
    <location>
        <begin position="214"/>
        <end position="230"/>
    </location>
</feature>
<organism evidence="3">
    <name type="scientific">mine drainage metagenome</name>
    <dbReference type="NCBI Taxonomy" id="410659"/>
    <lineage>
        <taxon>unclassified sequences</taxon>
        <taxon>metagenomes</taxon>
        <taxon>ecological metagenomes</taxon>
    </lineage>
</organism>
<feature type="transmembrane region" description="Helical" evidence="1">
    <location>
        <begin position="88"/>
        <end position="105"/>
    </location>
</feature>
<feature type="transmembrane region" description="Helical" evidence="1">
    <location>
        <begin position="53"/>
        <end position="76"/>
    </location>
</feature>
<dbReference type="InterPro" id="IPR043128">
    <property type="entry name" value="Rev_trsase/Diguanyl_cyclase"/>
</dbReference>